<keyword evidence="4" id="KW-0949">S-adenosyl-L-methionine</keyword>
<dbReference type="InterPro" id="IPR029063">
    <property type="entry name" value="SAM-dependent_MTases_sf"/>
</dbReference>
<evidence type="ECO:0000256" key="2">
    <source>
        <dbReference type="ARBA" id="ARBA00022603"/>
    </source>
</evidence>
<keyword evidence="3" id="KW-0808">Transferase</keyword>
<evidence type="ECO:0000259" key="6">
    <source>
        <dbReference type="Pfam" id="PF05175"/>
    </source>
</evidence>
<keyword evidence="8" id="KW-1185">Reference proteome</keyword>
<dbReference type="EMBL" id="JAIQZJ010000007">
    <property type="protein sequence ID" value="MBZ5739203.1"/>
    <property type="molecule type" value="Genomic_DNA"/>
</dbReference>
<protein>
    <recommendedName>
        <fullName evidence="1">peptide chain release factor N(5)-glutamine methyltransferase</fullName>
        <ecNumber evidence="1">2.1.1.297</ecNumber>
    </recommendedName>
</protein>
<dbReference type="CDD" id="cd02440">
    <property type="entry name" value="AdoMet_MTases"/>
    <property type="match status" value="1"/>
</dbReference>
<reference evidence="7 8" key="1">
    <citation type="submission" date="2021-09" db="EMBL/GenBank/DDBJ databases">
        <title>Whole genome sequence of Nocardioides sp. GBK3QG-3.</title>
        <authorList>
            <person name="Tuo L."/>
        </authorList>
    </citation>
    <scope>NUCLEOTIDE SEQUENCE [LARGE SCALE GENOMIC DNA]</scope>
    <source>
        <strain evidence="7 8">GBK3QG-3</strain>
    </source>
</reference>
<proteinExistence type="predicted"/>
<evidence type="ECO:0000313" key="7">
    <source>
        <dbReference type="EMBL" id="MBZ5739203.1"/>
    </source>
</evidence>
<dbReference type="PANTHER" id="PTHR18895">
    <property type="entry name" value="HEMK METHYLTRANSFERASE"/>
    <property type="match status" value="1"/>
</dbReference>
<dbReference type="InterPro" id="IPR022446">
    <property type="entry name" value="MeTrfrase_put"/>
</dbReference>
<dbReference type="RefSeq" id="WP_224123574.1">
    <property type="nucleotide sequence ID" value="NZ_JAIQZJ010000007.1"/>
</dbReference>
<evidence type="ECO:0000256" key="5">
    <source>
        <dbReference type="ARBA" id="ARBA00048391"/>
    </source>
</evidence>
<feature type="domain" description="Methyltransferase small" evidence="6">
    <location>
        <begin position="75"/>
        <end position="163"/>
    </location>
</feature>
<gene>
    <name evidence="7" type="ORF">K8U61_13600</name>
</gene>
<organism evidence="7 8">
    <name type="scientific">Nocardioides mangrovi</name>
    <dbReference type="NCBI Taxonomy" id="2874580"/>
    <lineage>
        <taxon>Bacteria</taxon>
        <taxon>Bacillati</taxon>
        <taxon>Actinomycetota</taxon>
        <taxon>Actinomycetes</taxon>
        <taxon>Propionibacteriales</taxon>
        <taxon>Nocardioidaceae</taxon>
        <taxon>Nocardioides</taxon>
    </lineage>
</organism>
<dbReference type="SUPFAM" id="SSF53335">
    <property type="entry name" value="S-adenosyl-L-methionine-dependent methyltransferases"/>
    <property type="match status" value="1"/>
</dbReference>
<dbReference type="InterPro" id="IPR007848">
    <property type="entry name" value="Small_mtfrase_dom"/>
</dbReference>
<evidence type="ECO:0000256" key="3">
    <source>
        <dbReference type="ARBA" id="ARBA00022679"/>
    </source>
</evidence>
<comment type="caution">
    <text evidence="7">The sequence shown here is derived from an EMBL/GenBank/DDBJ whole genome shotgun (WGS) entry which is preliminary data.</text>
</comment>
<dbReference type="InterPro" id="IPR050320">
    <property type="entry name" value="N5-glutamine_MTase"/>
</dbReference>
<evidence type="ECO:0000313" key="8">
    <source>
        <dbReference type="Proteomes" id="UP000780875"/>
    </source>
</evidence>
<name>A0ABS7UDX4_9ACTN</name>
<keyword evidence="2" id="KW-0489">Methyltransferase</keyword>
<dbReference type="Proteomes" id="UP000780875">
    <property type="component" value="Unassembled WGS sequence"/>
</dbReference>
<dbReference type="Gene3D" id="3.40.50.150">
    <property type="entry name" value="Vaccinia Virus protein VP39"/>
    <property type="match status" value="1"/>
</dbReference>
<dbReference type="EC" id="2.1.1.297" evidence="1"/>
<dbReference type="Pfam" id="PF05175">
    <property type="entry name" value="MTS"/>
    <property type="match status" value="1"/>
</dbReference>
<comment type="catalytic activity">
    <reaction evidence="5">
        <text>L-glutaminyl-[peptide chain release factor] + S-adenosyl-L-methionine = N(5)-methyl-L-glutaminyl-[peptide chain release factor] + S-adenosyl-L-homocysteine + H(+)</text>
        <dbReference type="Rhea" id="RHEA:42896"/>
        <dbReference type="Rhea" id="RHEA-COMP:10271"/>
        <dbReference type="Rhea" id="RHEA-COMP:10272"/>
        <dbReference type="ChEBI" id="CHEBI:15378"/>
        <dbReference type="ChEBI" id="CHEBI:30011"/>
        <dbReference type="ChEBI" id="CHEBI:57856"/>
        <dbReference type="ChEBI" id="CHEBI:59789"/>
        <dbReference type="ChEBI" id="CHEBI:61891"/>
        <dbReference type="EC" id="2.1.1.297"/>
    </reaction>
</comment>
<dbReference type="InterPro" id="IPR004556">
    <property type="entry name" value="HemK-like"/>
</dbReference>
<accession>A0ABS7UDX4</accession>
<sequence length="256" mass="26783">MRPDELVPALRAAGCVFAEEEAELLLREAPDEATLDAMIARRVAGEPLEQVVGFAEFLGLRIAVAPGVFVPRLRTTLLARKARDRLQPGDVAVDLCCGTGAIGAFLRYATPEAEVHATDLDPAAVACARRNLPPERVHEGDLYDALPDSLRGRIAVIAANAPYVPTDAIALMPPEARDHEHRVALDGGSDGLDIGRRVFAEAPAWLVPGGSVLLETSRAQGGVAGAYAAAAGLAVTITTADDVDGTVVIGTLTPRS</sequence>
<evidence type="ECO:0000256" key="1">
    <source>
        <dbReference type="ARBA" id="ARBA00012771"/>
    </source>
</evidence>
<dbReference type="NCBIfam" id="TIGR00536">
    <property type="entry name" value="hemK_fam"/>
    <property type="match status" value="1"/>
</dbReference>
<dbReference type="NCBIfam" id="TIGR03704">
    <property type="entry name" value="PrmC_rel_meth"/>
    <property type="match status" value="1"/>
</dbReference>
<dbReference type="Gene3D" id="1.10.8.10">
    <property type="entry name" value="DNA helicase RuvA subunit, C-terminal domain"/>
    <property type="match status" value="1"/>
</dbReference>
<evidence type="ECO:0000256" key="4">
    <source>
        <dbReference type="ARBA" id="ARBA00022691"/>
    </source>
</evidence>
<dbReference type="PANTHER" id="PTHR18895:SF74">
    <property type="entry name" value="MTRF1L RELEASE FACTOR GLUTAMINE METHYLTRANSFERASE"/>
    <property type="match status" value="1"/>
</dbReference>